<feature type="binding site" evidence="7">
    <location>
        <position position="333"/>
    </location>
    <ligand>
        <name>3-phosphoshikimate</name>
        <dbReference type="ChEBI" id="CHEBI:145989"/>
    </ligand>
</feature>
<feature type="binding site" evidence="7">
    <location>
        <position position="364"/>
    </location>
    <ligand>
        <name>phosphoenolpyruvate</name>
        <dbReference type="ChEBI" id="CHEBI:58702"/>
    </ligand>
</feature>
<evidence type="ECO:0000256" key="1">
    <source>
        <dbReference type="ARBA" id="ARBA00004811"/>
    </source>
</evidence>
<evidence type="ECO:0000313" key="10">
    <source>
        <dbReference type="EMBL" id="XAN07313.1"/>
    </source>
</evidence>
<keyword evidence="7" id="KW-0963">Cytoplasm</keyword>
<dbReference type="PROSITE" id="PS00885">
    <property type="entry name" value="EPSP_SYNTHASE_2"/>
    <property type="match status" value="1"/>
</dbReference>
<comment type="caution">
    <text evidence="7">Lacks conserved residue(s) required for the propagation of feature annotation.</text>
</comment>
<feature type="binding site" evidence="7">
    <location>
        <position position="51"/>
    </location>
    <ligand>
        <name>3-phosphoshikimate</name>
        <dbReference type="ChEBI" id="CHEBI:145989"/>
    </ligand>
</feature>
<dbReference type="EMBL" id="CP154795">
    <property type="protein sequence ID" value="XAN07313.1"/>
    <property type="molecule type" value="Genomic_DNA"/>
</dbReference>
<feature type="binding site" evidence="7">
    <location>
        <position position="46"/>
    </location>
    <ligand>
        <name>phosphoenolpyruvate</name>
        <dbReference type="ChEBI" id="CHEBI:58702"/>
    </ligand>
</feature>
<feature type="binding site" evidence="7">
    <location>
        <position position="190"/>
    </location>
    <ligand>
        <name>3-phosphoshikimate</name>
        <dbReference type="ChEBI" id="CHEBI:145989"/>
    </ligand>
</feature>
<dbReference type="NCBIfam" id="TIGR01356">
    <property type="entry name" value="aroA"/>
    <property type="match status" value="1"/>
</dbReference>
<dbReference type="PANTHER" id="PTHR21090:SF5">
    <property type="entry name" value="PENTAFUNCTIONAL AROM POLYPEPTIDE"/>
    <property type="match status" value="1"/>
</dbReference>
<proteinExistence type="inferred from homology"/>
<feature type="binding site" evidence="7">
    <location>
        <position position="360"/>
    </location>
    <ligand>
        <name>3-phosphoshikimate</name>
        <dbReference type="ChEBI" id="CHEBI:145989"/>
    </ligand>
</feature>
<feature type="binding site" evidence="7">
    <location>
        <position position="189"/>
    </location>
    <ligand>
        <name>3-phosphoshikimate</name>
        <dbReference type="ChEBI" id="CHEBI:145989"/>
    </ligand>
</feature>
<feature type="domain" description="Enolpyruvate transferase" evidence="9">
    <location>
        <begin position="33"/>
        <end position="436"/>
    </location>
</feature>
<evidence type="ECO:0000256" key="7">
    <source>
        <dbReference type="HAMAP-Rule" id="MF_00210"/>
    </source>
</evidence>
<dbReference type="InterPro" id="IPR023193">
    <property type="entry name" value="EPSP_synthase_CS"/>
</dbReference>
<evidence type="ECO:0000256" key="3">
    <source>
        <dbReference type="ARBA" id="ARBA00022605"/>
    </source>
</evidence>
<feature type="region of interest" description="Disordered" evidence="8">
    <location>
        <begin position="450"/>
        <end position="474"/>
    </location>
</feature>
<comment type="catalytic activity">
    <reaction evidence="6">
        <text>3-phosphoshikimate + phosphoenolpyruvate = 5-O-(1-carboxyvinyl)-3-phosphoshikimate + phosphate</text>
        <dbReference type="Rhea" id="RHEA:21256"/>
        <dbReference type="ChEBI" id="CHEBI:43474"/>
        <dbReference type="ChEBI" id="CHEBI:57701"/>
        <dbReference type="ChEBI" id="CHEBI:58702"/>
        <dbReference type="ChEBI" id="CHEBI:145989"/>
        <dbReference type="EC" id="2.5.1.19"/>
    </reaction>
    <physiologicalReaction direction="left-to-right" evidence="6">
        <dbReference type="Rhea" id="RHEA:21257"/>
    </physiologicalReaction>
</comment>
<comment type="subunit">
    <text evidence="7">Monomer.</text>
</comment>
<dbReference type="InterPro" id="IPR036968">
    <property type="entry name" value="Enolpyruvate_Tfrase_sf"/>
</dbReference>
<feature type="binding site" evidence="7">
    <location>
        <position position="405"/>
    </location>
    <ligand>
        <name>phosphoenolpyruvate</name>
        <dbReference type="ChEBI" id="CHEBI:58702"/>
    </ligand>
</feature>
<evidence type="ECO:0000313" key="11">
    <source>
        <dbReference type="Proteomes" id="UP001442841"/>
    </source>
</evidence>
<evidence type="ECO:0000256" key="4">
    <source>
        <dbReference type="ARBA" id="ARBA00022679"/>
    </source>
</evidence>
<feature type="binding site" evidence="7">
    <location>
        <position position="144"/>
    </location>
    <ligand>
        <name>phosphoenolpyruvate</name>
        <dbReference type="ChEBI" id="CHEBI:58702"/>
    </ligand>
</feature>
<feature type="region of interest" description="Disordered" evidence="8">
    <location>
        <begin position="1"/>
        <end position="29"/>
    </location>
</feature>
<feature type="binding site" evidence="7">
    <location>
        <position position="191"/>
    </location>
    <ligand>
        <name>phosphoenolpyruvate</name>
        <dbReference type="ChEBI" id="CHEBI:58702"/>
    </ligand>
</feature>
<sequence length="474" mass="50002">MTKDPMDVTSSPHPSSRPRRAVDSGPWPAPIASEPLHATVVVPGSKSETNRALVLAALADGPSRIVGGLDARDTRLMRDGLRALGVVIDETADGWTVTPPQQLAAASASVDCGLAGTVMRFLPPLAALGPGAIRFHGDDQANDRPMGPLLDALYDMGADVTVDANTLPFTVTGRADLPGGRIRVDSSTSSQYLSGLLLIGARCGRGLDIEHVGATLPSRPHIDMTVAMLRERGVRIDDTQPNRWIVSPGAIAARDIVIEPDLSNAAPFLAAAAITGGEVTVPNWPISTNQPGDRIRSILTEFGARVILTDGALTVTGTGVLHGVDLDLTDVSELTPVVAAVAAVAREATHIRGVAHIRGHETDRLAALEAELNGLGSSTKQTADGLVVHPRVLHGGDWRTYADHRMAHAGALLGLLVDDITLDDIGCTSKTMPEFPILWTQMIADSDEWSDRRIAAEQAEETRNDQVTPDGSAH</sequence>
<comment type="similarity">
    <text evidence="2 7">Belongs to the EPSP synthase family.</text>
</comment>
<dbReference type="Gene3D" id="3.65.10.10">
    <property type="entry name" value="Enolpyruvate transferase domain"/>
    <property type="match status" value="2"/>
</dbReference>
<evidence type="ECO:0000256" key="6">
    <source>
        <dbReference type="ARBA" id="ARBA00044633"/>
    </source>
</evidence>
<feature type="binding site" evidence="7">
    <location>
        <position position="218"/>
    </location>
    <ligand>
        <name>3-phosphoshikimate</name>
        <dbReference type="ChEBI" id="CHEBI:145989"/>
    </ligand>
</feature>
<feature type="binding site" evidence="7">
    <location>
        <position position="47"/>
    </location>
    <ligand>
        <name>3-phosphoshikimate</name>
        <dbReference type="ChEBI" id="CHEBI:145989"/>
    </ligand>
</feature>
<name>A0ABZ3FMP4_9ACTN</name>
<dbReference type="SUPFAM" id="SSF55205">
    <property type="entry name" value="EPT/RTPC-like"/>
    <property type="match status" value="1"/>
</dbReference>
<comment type="function">
    <text evidence="7">Catalyzes the transfer of the enolpyruvyl moiety of phosphoenolpyruvate (PEP) to the 5-hydroxyl of shikimate-3-phosphate (S3P) to produce enolpyruvyl shikimate-3-phosphate and inorganic phosphate.</text>
</comment>
<evidence type="ECO:0000256" key="8">
    <source>
        <dbReference type="SAM" id="MobiDB-lite"/>
    </source>
</evidence>
<dbReference type="PIRSF" id="PIRSF000505">
    <property type="entry name" value="EPSPS"/>
    <property type="match status" value="1"/>
</dbReference>
<feature type="binding site" evidence="7">
    <location>
        <position position="46"/>
    </location>
    <ligand>
        <name>3-phosphoshikimate</name>
        <dbReference type="ChEBI" id="CHEBI:145989"/>
    </ligand>
</feature>
<keyword evidence="4 7" id="KW-0808">Transferase</keyword>
<dbReference type="RefSeq" id="WP_425308766.1">
    <property type="nucleotide sequence ID" value="NZ_CP154795.1"/>
</dbReference>
<dbReference type="CDD" id="cd01556">
    <property type="entry name" value="EPSP_synthase"/>
    <property type="match status" value="1"/>
</dbReference>
<dbReference type="GO" id="GO:0003866">
    <property type="term" value="F:3-phosphoshikimate 1-carboxyvinyltransferase activity"/>
    <property type="evidence" value="ECO:0007669"/>
    <property type="project" value="UniProtKB-EC"/>
</dbReference>
<keyword evidence="5 7" id="KW-0057">Aromatic amino acid biosynthesis</keyword>
<dbReference type="PANTHER" id="PTHR21090">
    <property type="entry name" value="AROM/DEHYDROQUINATE SYNTHASE"/>
    <property type="match status" value="1"/>
</dbReference>
<evidence type="ECO:0000256" key="5">
    <source>
        <dbReference type="ARBA" id="ARBA00023141"/>
    </source>
</evidence>
<dbReference type="HAMAP" id="MF_00210">
    <property type="entry name" value="EPSP_synth"/>
    <property type="match status" value="1"/>
</dbReference>
<organism evidence="10 11">
    <name type="scientific">Ammonicoccus fulvus</name>
    <dbReference type="NCBI Taxonomy" id="3138240"/>
    <lineage>
        <taxon>Bacteria</taxon>
        <taxon>Bacillati</taxon>
        <taxon>Actinomycetota</taxon>
        <taxon>Actinomycetes</taxon>
        <taxon>Propionibacteriales</taxon>
        <taxon>Propionibacteriaceae</taxon>
        <taxon>Ammonicoccus</taxon>
    </lineage>
</organism>
<feature type="binding site" evidence="7">
    <location>
        <position position="430"/>
    </location>
    <ligand>
        <name>phosphoenolpyruvate</name>
        <dbReference type="ChEBI" id="CHEBI:58702"/>
    </ligand>
</feature>
<protein>
    <recommendedName>
        <fullName evidence="7">3-phosphoshikimate 1-carboxyvinyltransferase</fullName>
        <ecNumber evidence="7">2.5.1.19</ecNumber>
    </recommendedName>
    <alternativeName>
        <fullName evidence="7">5-enolpyruvylshikimate-3-phosphate synthase</fullName>
        <shortName evidence="7">EPSP synthase</shortName>
        <shortName evidence="7">EPSPS</shortName>
    </alternativeName>
</protein>
<keyword evidence="3 7" id="KW-0028">Amino-acid biosynthesis</keyword>
<dbReference type="InterPro" id="IPR013792">
    <property type="entry name" value="RNA3'P_cycl/enolpyr_Trfase_a/b"/>
</dbReference>
<comment type="pathway">
    <text evidence="1 7">Metabolic intermediate biosynthesis; chorismate biosynthesis; chorismate from D-erythrose 4-phosphate and phosphoenolpyruvate: step 6/7.</text>
</comment>
<feature type="binding site" evidence="7">
    <location>
        <position position="116"/>
    </location>
    <ligand>
        <name>phosphoenolpyruvate</name>
        <dbReference type="ChEBI" id="CHEBI:58702"/>
    </ligand>
</feature>
<keyword evidence="11" id="KW-1185">Reference proteome</keyword>
<feature type="binding site" evidence="7">
    <location>
        <position position="191"/>
    </location>
    <ligand>
        <name>3-phosphoshikimate</name>
        <dbReference type="ChEBI" id="CHEBI:145989"/>
    </ligand>
</feature>
<evidence type="ECO:0000259" key="9">
    <source>
        <dbReference type="Pfam" id="PF00275"/>
    </source>
</evidence>
<dbReference type="Pfam" id="PF00275">
    <property type="entry name" value="EPSP_synthase"/>
    <property type="match status" value="1"/>
</dbReference>
<dbReference type="InterPro" id="IPR006264">
    <property type="entry name" value="EPSP_synthase"/>
</dbReference>
<dbReference type="PROSITE" id="PS00104">
    <property type="entry name" value="EPSP_SYNTHASE_1"/>
    <property type="match status" value="1"/>
</dbReference>
<reference evidence="10 11" key="1">
    <citation type="submission" date="2024-04" db="EMBL/GenBank/DDBJ databases">
        <title>Isolation of an actinomycete strain from pig manure.</title>
        <authorList>
            <person name="Gong T."/>
            <person name="Yu Z."/>
            <person name="An M."/>
            <person name="Wei C."/>
            <person name="Yang W."/>
            <person name="Liu L."/>
        </authorList>
    </citation>
    <scope>NUCLEOTIDE SEQUENCE [LARGE SCALE GENOMIC DNA]</scope>
    <source>
        <strain evidence="10 11">ZF39</strain>
    </source>
</reference>
<feature type="compositionally biased region" description="Polar residues" evidence="8">
    <location>
        <begin position="465"/>
        <end position="474"/>
    </location>
</feature>
<feature type="active site" description="Proton acceptor" evidence="7">
    <location>
        <position position="333"/>
    </location>
</feature>
<dbReference type="EC" id="2.5.1.19" evidence="7"/>
<evidence type="ECO:0000256" key="2">
    <source>
        <dbReference type="ARBA" id="ARBA00009948"/>
    </source>
</evidence>
<accession>A0ABZ3FMP4</accession>
<feature type="compositionally biased region" description="Basic and acidic residues" evidence="8">
    <location>
        <begin position="450"/>
        <end position="464"/>
    </location>
</feature>
<dbReference type="Proteomes" id="UP001442841">
    <property type="component" value="Chromosome"/>
</dbReference>
<comment type="subcellular location">
    <subcellularLocation>
        <location evidence="7">Cytoplasm</location>
    </subcellularLocation>
</comment>
<gene>
    <name evidence="7 10" type="primary">aroA</name>
    <name evidence="10" type="ORF">AADG42_08400</name>
</gene>
<dbReference type="InterPro" id="IPR001986">
    <property type="entry name" value="Enolpyruvate_Tfrase_dom"/>
</dbReference>